<feature type="transmembrane region" description="Helical" evidence="2">
    <location>
        <begin position="84"/>
        <end position="103"/>
    </location>
</feature>
<keyword evidence="2" id="KW-0472">Membrane</keyword>
<dbReference type="SUPFAM" id="SSF103473">
    <property type="entry name" value="MFS general substrate transporter"/>
    <property type="match status" value="1"/>
</dbReference>
<dbReference type="InterPro" id="IPR050327">
    <property type="entry name" value="Proton-linked_MCT"/>
</dbReference>
<dbReference type="EMBL" id="JAIZAY010000022">
    <property type="protein sequence ID" value="KAJ8020311.1"/>
    <property type="molecule type" value="Genomic_DNA"/>
</dbReference>
<keyword evidence="2" id="KW-0812">Transmembrane</keyword>
<dbReference type="AlphaFoldDB" id="A0A9Q0YKD3"/>
<dbReference type="Gene3D" id="1.20.1720.10">
    <property type="entry name" value="Multidrug resistance protein D"/>
    <property type="match status" value="1"/>
</dbReference>
<evidence type="ECO:0000256" key="1">
    <source>
        <dbReference type="SAM" id="MobiDB-lite"/>
    </source>
</evidence>
<feature type="compositionally biased region" description="Basic and acidic residues" evidence="1">
    <location>
        <begin position="236"/>
        <end position="257"/>
    </location>
</feature>
<feature type="transmembrane region" description="Helical" evidence="2">
    <location>
        <begin position="362"/>
        <end position="383"/>
    </location>
</feature>
<dbReference type="PANTHER" id="PTHR11360">
    <property type="entry name" value="MONOCARBOXYLATE TRANSPORTER"/>
    <property type="match status" value="1"/>
</dbReference>
<feature type="transmembrane region" description="Helical" evidence="2">
    <location>
        <begin position="453"/>
        <end position="473"/>
    </location>
</feature>
<dbReference type="OrthoDB" id="8055603at2759"/>
<feature type="transmembrane region" description="Helical" evidence="2">
    <location>
        <begin position="298"/>
        <end position="320"/>
    </location>
</feature>
<comment type="caution">
    <text evidence="3">The sequence shown here is derived from an EMBL/GenBank/DDBJ whole genome shotgun (WGS) entry which is preliminary data.</text>
</comment>
<dbReference type="Pfam" id="PF07690">
    <property type="entry name" value="MFS_1"/>
    <property type="match status" value="1"/>
</dbReference>
<feature type="region of interest" description="Disordered" evidence="1">
    <location>
        <begin position="484"/>
        <end position="503"/>
    </location>
</feature>
<dbReference type="Proteomes" id="UP001152320">
    <property type="component" value="Chromosome 22"/>
</dbReference>
<feature type="region of interest" description="Disordered" evidence="1">
    <location>
        <begin position="235"/>
        <end position="272"/>
    </location>
</feature>
<dbReference type="Gene3D" id="1.20.1250.20">
    <property type="entry name" value="MFS general substrate transporter like domains"/>
    <property type="match status" value="1"/>
</dbReference>
<evidence type="ECO:0000313" key="3">
    <source>
        <dbReference type="EMBL" id="KAJ8020311.1"/>
    </source>
</evidence>
<name>A0A9Q0YKD3_HOLLE</name>
<keyword evidence="2" id="KW-1133">Transmembrane helix</keyword>
<gene>
    <name evidence="3" type="ORF">HOLleu_39874</name>
</gene>
<dbReference type="InterPro" id="IPR036259">
    <property type="entry name" value="MFS_trans_sf"/>
</dbReference>
<feature type="transmembrane region" description="Helical" evidence="2">
    <location>
        <begin position="174"/>
        <end position="192"/>
    </location>
</feature>
<protein>
    <submittedName>
        <fullName evidence="3">Monocarboxylate transporter 6</fullName>
    </submittedName>
</protein>
<feature type="transmembrane region" description="Helical" evidence="2">
    <location>
        <begin position="47"/>
        <end position="64"/>
    </location>
</feature>
<dbReference type="InterPro" id="IPR011701">
    <property type="entry name" value="MFS"/>
</dbReference>
<dbReference type="PANTHER" id="PTHR11360:SF303">
    <property type="entry name" value="MAJOR FACILITATOR SUPERFAMILY (MFS) PROFILE DOMAIN-CONTAINING PROTEIN"/>
    <property type="match status" value="1"/>
</dbReference>
<organism evidence="3 4">
    <name type="scientific">Holothuria leucospilota</name>
    <name type="common">Black long sea cucumber</name>
    <name type="synonym">Mertensiothuria leucospilota</name>
    <dbReference type="NCBI Taxonomy" id="206669"/>
    <lineage>
        <taxon>Eukaryota</taxon>
        <taxon>Metazoa</taxon>
        <taxon>Echinodermata</taxon>
        <taxon>Eleutherozoa</taxon>
        <taxon>Echinozoa</taxon>
        <taxon>Holothuroidea</taxon>
        <taxon>Aspidochirotacea</taxon>
        <taxon>Aspidochirotida</taxon>
        <taxon>Holothuriidae</taxon>
        <taxon>Holothuria</taxon>
    </lineage>
</organism>
<sequence length="503" mass="55884">MQPSTEKTTIELTSQPEITKQVAVKSPDHERRLARLRVLRLRSMDKWIVFASVSCRMFLLSGSFRSNGVLLDDLVHKLNSSHSLVAWAFSIQSGIAFMAAPITRMLLKAFTYRQVAITGGLMVGAGYVYCGLFAVSIVQLFVGYIVSGIGHTLTILPSYLALQEQFLGHFPTASSASTLFQFVGMSSLPLLVKVFEDAYGVNQSLLLFGAIMWHLVACGVALRVPHRLKNLPNVEESQREKEYHESERKEMSTKSEKDEEEEEKEEISPKNDIKQQQTVVTRALWLHCFSSVAVHRNFAFVLIFVMAACFCTSSWSIFLVSHGKAQGLTDEFAVLLTTAGGVGGLIGKVTGTVLFHFHKMNPYVCCFPYVITGLAFLICALVRNAYVIFGFTFVAGLTQGLSSCGMYGTVPMIVCKYHLPQAFALLSFSRGLTIQCSGLFSGLLHDAFGSTRYVFGFNALLCFLVSPLMFLWIRNEEPVKQCRPDITSNRPISEDNKEDIDCN</sequence>
<accession>A0A9Q0YKD3</accession>
<reference evidence="3" key="1">
    <citation type="submission" date="2021-10" db="EMBL/GenBank/DDBJ databases">
        <title>Tropical sea cucumber genome reveals ecological adaptation and Cuvierian tubules defense mechanism.</title>
        <authorList>
            <person name="Chen T."/>
        </authorList>
    </citation>
    <scope>NUCLEOTIDE SEQUENCE</scope>
    <source>
        <strain evidence="3">Nanhai2018</strain>
        <tissue evidence="3">Muscle</tissue>
    </source>
</reference>
<keyword evidence="4" id="KW-1185">Reference proteome</keyword>
<feature type="transmembrane region" description="Helical" evidence="2">
    <location>
        <begin position="389"/>
        <end position="410"/>
    </location>
</feature>
<evidence type="ECO:0000313" key="4">
    <source>
        <dbReference type="Proteomes" id="UP001152320"/>
    </source>
</evidence>
<feature type="transmembrane region" description="Helical" evidence="2">
    <location>
        <begin position="332"/>
        <end position="355"/>
    </location>
</feature>
<dbReference type="GO" id="GO:0008028">
    <property type="term" value="F:monocarboxylic acid transmembrane transporter activity"/>
    <property type="evidence" value="ECO:0007669"/>
    <property type="project" value="TreeGrafter"/>
</dbReference>
<evidence type="ECO:0000256" key="2">
    <source>
        <dbReference type="SAM" id="Phobius"/>
    </source>
</evidence>
<proteinExistence type="predicted"/>
<feature type="transmembrane region" description="Helical" evidence="2">
    <location>
        <begin position="204"/>
        <end position="222"/>
    </location>
</feature>